<organism evidence="2 3">
    <name type="scientific">Anaerostipes hadrus</name>
    <dbReference type="NCBI Taxonomy" id="649756"/>
    <lineage>
        <taxon>Bacteria</taxon>
        <taxon>Bacillati</taxon>
        <taxon>Bacillota</taxon>
        <taxon>Clostridia</taxon>
        <taxon>Lachnospirales</taxon>
        <taxon>Lachnospiraceae</taxon>
        <taxon>Anaerostipes</taxon>
    </lineage>
</organism>
<evidence type="ECO:0000256" key="1">
    <source>
        <dbReference type="SAM" id="MobiDB-lite"/>
    </source>
</evidence>
<dbReference type="Proteomes" id="UP000095598">
    <property type="component" value="Unassembled WGS sequence"/>
</dbReference>
<feature type="region of interest" description="Disordered" evidence="1">
    <location>
        <begin position="63"/>
        <end position="91"/>
    </location>
</feature>
<dbReference type="EMBL" id="CYXT01000029">
    <property type="protein sequence ID" value="CUN15392.1"/>
    <property type="molecule type" value="Genomic_DNA"/>
</dbReference>
<protein>
    <submittedName>
        <fullName evidence="2">Uncharacterized protein</fullName>
    </submittedName>
</protein>
<evidence type="ECO:0000313" key="2">
    <source>
        <dbReference type="EMBL" id="CUN15392.1"/>
    </source>
</evidence>
<dbReference type="RefSeq" id="WP_155511783.1">
    <property type="nucleotide sequence ID" value="NZ_CYXT01000029.1"/>
</dbReference>
<feature type="compositionally biased region" description="Basic and acidic residues" evidence="1">
    <location>
        <begin position="78"/>
        <end position="91"/>
    </location>
</feature>
<proteinExistence type="predicted"/>
<accession>A0A173UK55</accession>
<reference evidence="2 3" key="1">
    <citation type="submission" date="2015-09" db="EMBL/GenBank/DDBJ databases">
        <authorList>
            <consortium name="Pathogen Informatics"/>
        </authorList>
    </citation>
    <scope>NUCLEOTIDE SEQUENCE [LARGE SCALE GENOMIC DNA]</scope>
    <source>
        <strain evidence="2 3">2789STDY5608868</strain>
    </source>
</reference>
<dbReference type="AlphaFoldDB" id="A0A173UK55"/>
<name>A0A173UK55_ANAHA</name>
<evidence type="ECO:0000313" key="3">
    <source>
        <dbReference type="Proteomes" id="UP000095598"/>
    </source>
</evidence>
<gene>
    <name evidence="2" type="ORF">ERS852425_02968</name>
</gene>
<sequence length="91" mass="10998">MAYRDCPCLNCKDRSHGLKRVACQTGCEKYLSWKAKEQELRRREKESRPYYSNVRKAIIRNRQMKRKSGRQQIINRNRRGERGQERTDPIL</sequence>